<comment type="caution">
    <text evidence="15">Lacks conserved residue(s) required for the propagation of feature annotation.</text>
</comment>
<evidence type="ECO:0000256" key="5">
    <source>
        <dbReference type="ARBA" id="ARBA00022723"/>
    </source>
</evidence>
<evidence type="ECO:0000259" key="19">
    <source>
        <dbReference type="PROSITE" id="PS50144"/>
    </source>
</evidence>
<dbReference type="Pfam" id="PF01400">
    <property type="entry name" value="Astacin"/>
    <property type="match status" value="1"/>
</dbReference>
<evidence type="ECO:0000256" key="1">
    <source>
        <dbReference type="ARBA" id="ARBA00004479"/>
    </source>
</evidence>
<dbReference type="InterPro" id="IPR002083">
    <property type="entry name" value="MATH/TRAF_dom"/>
</dbReference>
<keyword evidence="7 15" id="KW-0378">Hydrolase</keyword>
<protein>
    <recommendedName>
        <fullName evidence="16">Metalloendopeptidase</fullName>
        <ecNumber evidence="16">3.4.24.-</ecNumber>
    </recommendedName>
</protein>
<accession>A0A3Q3LCA5</accession>
<reference evidence="21" key="2">
    <citation type="submission" date="2025-09" db="UniProtKB">
        <authorList>
            <consortium name="Ensembl"/>
        </authorList>
    </citation>
    <scope>IDENTIFICATION</scope>
</reference>
<evidence type="ECO:0000256" key="12">
    <source>
        <dbReference type="ARBA" id="ARBA00023145"/>
    </source>
</evidence>
<dbReference type="FunFam" id="2.60.120.200:FF:000037">
    <property type="entry name" value="Meprin A subunit"/>
    <property type="match status" value="1"/>
</dbReference>
<keyword evidence="3 15" id="KW-0645">Protease</keyword>
<dbReference type="InterPro" id="IPR001506">
    <property type="entry name" value="Peptidase_M12A"/>
</dbReference>
<dbReference type="Gene3D" id="2.60.210.10">
    <property type="entry name" value="Apoptosis, Tumor Necrosis Factor Receptor Associated Protein 2, Chain A"/>
    <property type="match status" value="1"/>
</dbReference>
<dbReference type="GO" id="GO:0004222">
    <property type="term" value="F:metalloendopeptidase activity"/>
    <property type="evidence" value="ECO:0007669"/>
    <property type="project" value="UniProtKB-UniRule"/>
</dbReference>
<dbReference type="PROSITE" id="PS50144">
    <property type="entry name" value="MATH"/>
    <property type="match status" value="1"/>
</dbReference>
<dbReference type="Gene3D" id="2.60.120.200">
    <property type="match status" value="1"/>
</dbReference>
<dbReference type="GO" id="GO:0016020">
    <property type="term" value="C:membrane"/>
    <property type="evidence" value="ECO:0007669"/>
    <property type="project" value="UniProtKB-SubCell"/>
</dbReference>
<dbReference type="Pfam" id="PF00629">
    <property type="entry name" value="MAM"/>
    <property type="match status" value="1"/>
</dbReference>
<dbReference type="InterPro" id="IPR024079">
    <property type="entry name" value="MetalloPept_cat_dom_sf"/>
</dbReference>
<evidence type="ECO:0000256" key="17">
    <source>
        <dbReference type="SAM" id="Phobius"/>
    </source>
</evidence>
<dbReference type="PROSITE" id="PS51864">
    <property type="entry name" value="ASTACIN"/>
    <property type="match status" value="1"/>
</dbReference>
<feature type="domain" description="MAM" evidence="18">
    <location>
        <begin position="253"/>
        <end position="418"/>
    </location>
</feature>
<keyword evidence="12" id="KW-0865">Zymogen</keyword>
<comment type="cofactor">
    <cofactor evidence="15 16">
        <name>Zn(2+)</name>
        <dbReference type="ChEBI" id="CHEBI:29105"/>
    </cofactor>
    <text evidence="15 16">Binds 1 zinc ion per subunit.</text>
</comment>
<name>A0A3Q3LCA5_9TELE</name>
<dbReference type="Proteomes" id="UP000261640">
    <property type="component" value="Unplaced"/>
</dbReference>
<evidence type="ECO:0000256" key="4">
    <source>
        <dbReference type="ARBA" id="ARBA00022692"/>
    </source>
</evidence>
<dbReference type="GeneTree" id="ENSGT00950000183111"/>
<keyword evidence="4 17" id="KW-0812">Transmembrane</keyword>
<dbReference type="InParanoid" id="A0A3Q3LCA5"/>
<evidence type="ECO:0000256" key="9">
    <source>
        <dbReference type="ARBA" id="ARBA00022989"/>
    </source>
</evidence>
<reference evidence="21" key="1">
    <citation type="submission" date="2025-08" db="UniProtKB">
        <authorList>
            <consortium name="Ensembl"/>
        </authorList>
    </citation>
    <scope>IDENTIFICATION</scope>
</reference>
<dbReference type="SUPFAM" id="SSF49899">
    <property type="entry name" value="Concanavalin A-like lectins/glucanases"/>
    <property type="match status" value="1"/>
</dbReference>
<dbReference type="GO" id="GO:0008270">
    <property type="term" value="F:zinc ion binding"/>
    <property type="evidence" value="ECO:0007669"/>
    <property type="project" value="UniProtKB-UniRule"/>
</dbReference>
<keyword evidence="10 15" id="KW-0482">Metalloprotease</keyword>
<keyword evidence="14" id="KW-0325">Glycoprotein</keyword>
<dbReference type="PROSITE" id="PS00740">
    <property type="entry name" value="MAM_1"/>
    <property type="match status" value="1"/>
</dbReference>
<evidence type="ECO:0000313" key="22">
    <source>
        <dbReference type="Proteomes" id="UP000261640"/>
    </source>
</evidence>
<feature type="binding site" evidence="15">
    <location>
        <position position="142"/>
    </location>
    <ligand>
        <name>Zn(2+)</name>
        <dbReference type="ChEBI" id="CHEBI:29105"/>
        <note>catalytic</note>
    </ligand>
</feature>
<dbReference type="FunFam" id="2.60.210.10:FF:000009">
    <property type="entry name" value="Meprin A subunit"/>
    <property type="match status" value="1"/>
</dbReference>
<evidence type="ECO:0000256" key="14">
    <source>
        <dbReference type="ARBA" id="ARBA00023180"/>
    </source>
</evidence>
<feature type="domain" description="MATH" evidence="19">
    <location>
        <begin position="416"/>
        <end position="581"/>
    </location>
</feature>
<proteinExistence type="predicted"/>
<dbReference type="PRINTS" id="PR00480">
    <property type="entry name" value="ASTACIN"/>
</dbReference>
<dbReference type="PROSITE" id="PS50060">
    <property type="entry name" value="MAM_2"/>
    <property type="match status" value="1"/>
</dbReference>
<dbReference type="FunFam" id="3.40.390.10:FF:000015">
    <property type="entry name" value="Meprin A subunit"/>
    <property type="match status" value="1"/>
</dbReference>
<dbReference type="EC" id="3.4.24.-" evidence="16"/>
<feature type="binding site" evidence="15">
    <location>
        <position position="146"/>
    </location>
    <ligand>
        <name>Zn(2+)</name>
        <dbReference type="ChEBI" id="CHEBI:29105"/>
        <note>catalytic</note>
    </ligand>
</feature>
<keyword evidence="5 15" id="KW-0479">Metal-binding</keyword>
<comment type="subcellular location">
    <subcellularLocation>
        <location evidence="1">Membrane</location>
        <topology evidence="1">Single-pass type I membrane protein</topology>
    </subcellularLocation>
</comment>
<keyword evidence="13" id="KW-1015">Disulfide bond</keyword>
<keyword evidence="22" id="KW-1185">Reference proteome</keyword>
<evidence type="ECO:0000256" key="6">
    <source>
        <dbReference type="ARBA" id="ARBA00022729"/>
    </source>
</evidence>
<dbReference type="InterPro" id="IPR008974">
    <property type="entry name" value="TRAF-like"/>
</dbReference>
<evidence type="ECO:0000256" key="8">
    <source>
        <dbReference type="ARBA" id="ARBA00022833"/>
    </source>
</evidence>
<dbReference type="PANTHER" id="PTHR10127">
    <property type="entry name" value="DISCOIDIN, CUB, EGF, LAMININ , AND ZINC METALLOPROTEASE DOMAIN CONTAINING"/>
    <property type="match status" value="1"/>
</dbReference>
<dbReference type="GO" id="GO:0006508">
    <property type="term" value="P:proteolysis"/>
    <property type="evidence" value="ECO:0007669"/>
    <property type="project" value="UniProtKB-KW"/>
</dbReference>
<evidence type="ECO:0000256" key="15">
    <source>
        <dbReference type="PROSITE-ProRule" id="PRU01211"/>
    </source>
</evidence>
<feature type="domain" description="Peptidase M12A" evidence="20">
    <location>
        <begin position="52"/>
        <end position="246"/>
    </location>
</feature>
<dbReference type="SUPFAM" id="SSF49599">
    <property type="entry name" value="TRAF domain-like"/>
    <property type="match status" value="1"/>
</dbReference>
<evidence type="ECO:0000256" key="10">
    <source>
        <dbReference type="ARBA" id="ARBA00023049"/>
    </source>
</evidence>
<keyword evidence="8 15" id="KW-0862">Zinc</keyword>
<feature type="transmembrane region" description="Helical" evidence="17">
    <location>
        <begin position="626"/>
        <end position="647"/>
    </location>
</feature>
<keyword evidence="6" id="KW-0732">Signal</keyword>
<keyword evidence="9 17" id="KW-1133">Transmembrane helix</keyword>
<dbReference type="STRING" id="205130.ENSMAMP00000010902"/>
<evidence type="ECO:0000256" key="16">
    <source>
        <dbReference type="RuleBase" id="RU361183"/>
    </source>
</evidence>
<feature type="binding site" evidence="15">
    <location>
        <position position="152"/>
    </location>
    <ligand>
        <name>Zn(2+)</name>
        <dbReference type="ChEBI" id="CHEBI:29105"/>
        <note>catalytic</note>
    </ligand>
</feature>
<organism evidence="21 22">
    <name type="scientific">Mastacembelus armatus</name>
    <name type="common">zig-zag eel</name>
    <dbReference type="NCBI Taxonomy" id="205130"/>
    <lineage>
        <taxon>Eukaryota</taxon>
        <taxon>Metazoa</taxon>
        <taxon>Chordata</taxon>
        <taxon>Craniata</taxon>
        <taxon>Vertebrata</taxon>
        <taxon>Euteleostomi</taxon>
        <taxon>Actinopterygii</taxon>
        <taxon>Neopterygii</taxon>
        <taxon>Teleostei</taxon>
        <taxon>Neoteleostei</taxon>
        <taxon>Acanthomorphata</taxon>
        <taxon>Anabantaria</taxon>
        <taxon>Synbranchiformes</taxon>
        <taxon>Mastacembelidae</taxon>
        <taxon>Mastacembelus</taxon>
    </lineage>
</organism>
<dbReference type="SMART" id="SM00137">
    <property type="entry name" value="MAM"/>
    <property type="match status" value="1"/>
</dbReference>
<evidence type="ECO:0000256" key="3">
    <source>
        <dbReference type="ARBA" id="ARBA00022670"/>
    </source>
</evidence>
<dbReference type="InterPro" id="IPR000998">
    <property type="entry name" value="MAM_dom"/>
</dbReference>
<dbReference type="Ensembl" id="ENSMAMT00000011183.2">
    <property type="protein sequence ID" value="ENSMAMP00000010902.1"/>
    <property type="gene ID" value="ENSMAMG00000007339.2"/>
</dbReference>
<evidence type="ECO:0000313" key="21">
    <source>
        <dbReference type="Ensembl" id="ENSMAMP00000010902.1"/>
    </source>
</evidence>
<dbReference type="CDD" id="cd03782">
    <property type="entry name" value="MATH_Meprin_Beta"/>
    <property type="match status" value="1"/>
</dbReference>
<keyword evidence="2" id="KW-0245">EGF-like domain</keyword>
<dbReference type="CDD" id="cd06263">
    <property type="entry name" value="MAM"/>
    <property type="match status" value="1"/>
</dbReference>
<evidence type="ECO:0000259" key="18">
    <source>
        <dbReference type="PROSITE" id="PS50060"/>
    </source>
</evidence>
<evidence type="ECO:0000256" key="7">
    <source>
        <dbReference type="ARBA" id="ARBA00022801"/>
    </source>
</evidence>
<evidence type="ECO:0000256" key="13">
    <source>
        <dbReference type="ARBA" id="ARBA00023157"/>
    </source>
</evidence>
<sequence>ISSTSDSGVMCQSSHNLITIDAFTAETDLMLFVLYHLVFHTWCFLHSRQPFNSIIGEKYRWPTTIPYYLEDSLELNAKGVILKTFDQYRLKTCIDFTPWTGEKNYISVYKGSGCSSSVGNRQVGKQKLSIGKNCDRLGTVEHEFMHALGFWHEQSRADRDDYVKIIWDHIKPGQEHNFKTYGDTVSSALGVPYDYGSVMHYSKMSFNIGSEPTIITRIPRFMDVIGQRMGFSANDLTKLNHLYNCSKSSTFVDSCNFEEEDICGMIQGTGKAEWEQRSSVSGGPETDFTTMGQCKGKGYFMHFRTASADPGDRAFLESRWLYPKPGAQCLQFFLHNTGAADDVFNMWVREDDKASPSGKLKLFKSISGGAMGSWELHNVNLNMTEKVRVVFEGVRGKSPSKGGFSLDDINLSSTKCPQHIWHIRNITGLMATTPAGKKLYSPRFLSPAGYSFQVGMYPNGQSNNPGYMALYFHLTSGPNDHSLKWPCPWQQATMVLMDQQSDIRQQMNMHRMITTEPDKMSSDGTEYYWDDPRKVGSKVTASDGSYYYRGPGSGTSTFITHSRLRSRNFIKGDDAFFLFSLEDISNLLVSQPVPPSAVHDDGSLVKAAADQGAPYGAASNLTAVTAMAAFVAAAMLVVAILIAGNAWRTRRRNQEKDDVVIIQGMPGFMEVSVSQAIKSIHKIAFKLVITYCASLKVQQTVTLIE</sequence>
<feature type="active site" evidence="15">
    <location>
        <position position="143"/>
    </location>
</feature>
<dbReference type="SUPFAM" id="SSF55486">
    <property type="entry name" value="Metalloproteases ('zincins'), catalytic domain"/>
    <property type="match status" value="1"/>
</dbReference>
<evidence type="ECO:0000256" key="2">
    <source>
        <dbReference type="ARBA" id="ARBA00022536"/>
    </source>
</evidence>
<dbReference type="SMART" id="SM00061">
    <property type="entry name" value="MATH"/>
    <property type="match status" value="1"/>
</dbReference>
<dbReference type="PRINTS" id="PR00020">
    <property type="entry name" value="MAMDOMAIN"/>
</dbReference>
<dbReference type="Pfam" id="PF22486">
    <property type="entry name" value="MATH_2"/>
    <property type="match status" value="1"/>
</dbReference>
<dbReference type="SMART" id="SM00235">
    <property type="entry name" value="ZnMc"/>
    <property type="match status" value="1"/>
</dbReference>
<evidence type="ECO:0000259" key="20">
    <source>
        <dbReference type="PROSITE" id="PS51864"/>
    </source>
</evidence>
<dbReference type="InterPro" id="IPR013320">
    <property type="entry name" value="ConA-like_dom_sf"/>
</dbReference>
<dbReference type="PANTHER" id="PTHR10127:SF882">
    <property type="entry name" value="MEPRIN A SUBUNIT"/>
    <property type="match status" value="1"/>
</dbReference>
<dbReference type="Gene3D" id="3.40.390.10">
    <property type="entry name" value="Collagenase (Catalytic Domain)"/>
    <property type="match status" value="1"/>
</dbReference>
<evidence type="ECO:0000256" key="11">
    <source>
        <dbReference type="ARBA" id="ARBA00023136"/>
    </source>
</evidence>
<dbReference type="AlphaFoldDB" id="A0A3Q3LCA5"/>
<keyword evidence="11 17" id="KW-0472">Membrane</keyword>
<dbReference type="InterPro" id="IPR006026">
    <property type="entry name" value="Peptidase_Metallo"/>
</dbReference>